<sequence>RPGCGPLPLTPRPNRMRMPLSGLAPPPPPFFAGRPPMYGGAPAFNPGGMFGPLGYNGPSMRPFGSPMMPTVGGHQLTPHPHHGGGGLSRHLGAPLPPPLPPRAYMGGGPPTSLGGGALGGGPGPMPSMAASGPAHSRHSHTLSSPPTSVVMAGARRGNTDSARSASPRTARNSGVSIDRPFGRLPHLSSGPTPPTMASLGIGNAAVAAAAAAVGAPEELTPYPLVYVSPAGSISCVLNHDIVVEMAVDRSVRIVFHDHFSAFCNARGTSSSILHKTARILHTEDYVYTKFIANNEKMAVFGEQGVLFTMSHLSEAYLVNSTAYPGVSAVALDQLQFPSLDDDYTIKMFYTEAQTGQQFIALCKDIVSDATYDRRPDGSLYLHINGMLIRQSTTGDVIIDARPRQISCSPTKKSVHVRSGCIDMAIEEDERGYVKRSHKRVHVSRSGMVISDGNCITSMDHFGRIVCCN</sequence>
<comment type="caution">
    <text evidence="2">The sequence shown here is derived from an EMBL/GenBank/DDBJ whole genome shotgun (WGS) entry which is preliminary data.</text>
</comment>
<dbReference type="PANTHER" id="PTHR39075">
    <property type="entry name" value="FI19908P1"/>
    <property type="match status" value="1"/>
</dbReference>
<dbReference type="Proteomes" id="UP001432322">
    <property type="component" value="Unassembled WGS sequence"/>
</dbReference>
<feature type="region of interest" description="Disordered" evidence="1">
    <location>
        <begin position="72"/>
        <end position="184"/>
    </location>
</feature>
<evidence type="ECO:0000313" key="3">
    <source>
        <dbReference type="Proteomes" id="UP001432322"/>
    </source>
</evidence>
<feature type="compositionally biased region" description="Polar residues" evidence="1">
    <location>
        <begin position="159"/>
        <end position="175"/>
    </location>
</feature>
<keyword evidence="3" id="KW-1185">Reference proteome</keyword>
<evidence type="ECO:0000256" key="1">
    <source>
        <dbReference type="SAM" id="MobiDB-lite"/>
    </source>
</evidence>
<gene>
    <name evidence="2" type="ORF">PFISCL1PPCAC_22288</name>
</gene>
<dbReference type="PANTHER" id="PTHR39075:SF1">
    <property type="entry name" value="FI19908P1"/>
    <property type="match status" value="1"/>
</dbReference>
<dbReference type="AlphaFoldDB" id="A0AAV5WFF9"/>
<accession>A0AAV5WFF9</accession>
<name>A0AAV5WFF9_9BILA</name>
<feature type="non-terminal residue" evidence="2">
    <location>
        <position position="1"/>
    </location>
</feature>
<organism evidence="2 3">
    <name type="scientific">Pristionchus fissidentatus</name>
    <dbReference type="NCBI Taxonomy" id="1538716"/>
    <lineage>
        <taxon>Eukaryota</taxon>
        <taxon>Metazoa</taxon>
        <taxon>Ecdysozoa</taxon>
        <taxon>Nematoda</taxon>
        <taxon>Chromadorea</taxon>
        <taxon>Rhabditida</taxon>
        <taxon>Rhabditina</taxon>
        <taxon>Diplogasteromorpha</taxon>
        <taxon>Diplogasteroidea</taxon>
        <taxon>Neodiplogasteridae</taxon>
        <taxon>Pristionchus</taxon>
    </lineage>
</organism>
<reference evidence="2" key="1">
    <citation type="submission" date="2023-10" db="EMBL/GenBank/DDBJ databases">
        <title>Genome assembly of Pristionchus species.</title>
        <authorList>
            <person name="Yoshida K."/>
            <person name="Sommer R.J."/>
        </authorList>
    </citation>
    <scope>NUCLEOTIDE SEQUENCE</scope>
    <source>
        <strain evidence="2">RS5133</strain>
    </source>
</reference>
<dbReference type="EMBL" id="BTSY01000005">
    <property type="protein sequence ID" value="GMT30991.1"/>
    <property type="molecule type" value="Genomic_DNA"/>
</dbReference>
<evidence type="ECO:0000313" key="2">
    <source>
        <dbReference type="EMBL" id="GMT30991.1"/>
    </source>
</evidence>
<feature type="compositionally biased region" description="Gly residues" evidence="1">
    <location>
        <begin position="105"/>
        <end position="122"/>
    </location>
</feature>
<protein>
    <submittedName>
        <fullName evidence="2">Uncharacterized protein</fullName>
    </submittedName>
</protein>
<dbReference type="GO" id="GO:0005615">
    <property type="term" value="C:extracellular space"/>
    <property type="evidence" value="ECO:0007669"/>
    <property type="project" value="TreeGrafter"/>
</dbReference>
<proteinExistence type="predicted"/>